<name>A0A402CRQ2_9BACT</name>
<sequence length="176" mass="18280">MKLAGPIVVILVLVAALSFLSKGMQRNAVADHDEDAPQQTSDTKKDTPKTPAPAPLAQAAPPGTDPIPAEEQIGDPKTAKHKVVVGWTYTPDNQAKTEALQQTLTAVRQMAQQSHGAVSVQIVNLDVPAADRSPAAKSVSEQGIIVDGKSVGMDDNPGSGSTIPPRVFPALSALAH</sequence>
<proteinExistence type="predicted"/>
<reference evidence="1 2" key="1">
    <citation type="journal article" date="2019" name="Int. J. Syst. Evol. Microbiol.">
        <title>Capsulimonas corticalis gen. nov., sp. nov., an aerobic capsulated bacterium, of a novel bacterial order, Capsulimonadales ord. nov., of the class Armatimonadia of the phylum Armatimonadetes.</title>
        <authorList>
            <person name="Li J."/>
            <person name="Kudo C."/>
            <person name="Tonouchi A."/>
        </authorList>
    </citation>
    <scope>NUCLEOTIDE SEQUENCE [LARGE SCALE GENOMIC DNA]</scope>
    <source>
        <strain evidence="1 2">AX-7</strain>
    </source>
</reference>
<evidence type="ECO:0000313" key="1">
    <source>
        <dbReference type="EMBL" id="BDI28179.1"/>
    </source>
</evidence>
<keyword evidence="2" id="KW-1185">Reference proteome</keyword>
<dbReference type="Proteomes" id="UP000287394">
    <property type="component" value="Chromosome"/>
</dbReference>
<organism evidence="1 2">
    <name type="scientific">Capsulimonas corticalis</name>
    <dbReference type="NCBI Taxonomy" id="2219043"/>
    <lineage>
        <taxon>Bacteria</taxon>
        <taxon>Bacillati</taxon>
        <taxon>Armatimonadota</taxon>
        <taxon>Armatimonadia</taxon>
        <taxon>Capsulimonadales</taxon>
        <taxon>Capsulimonadaceae</taxon>
        <taxon>Capsulimonas</taxon>
    </lineage>
</organism>
<dbReference type="EMBL" id="AP025739">
    <property type="protein sequence ID" value="BDI28179.1"/>
    <property type="molecule type" value="Genomic_DNA"/>
</dbReference>
<dbReference type="KEGG" id="ccot:CCAX7_002300"/>
<dbReference type="RefSeq" id="WP_119320127.1">
    <property type="nucleotide sequence ID" value="NZ_AP025739.1"/>
</dbReference>
<protein>
    <submittedName>
        <fullName evidence="1">Uncharacterized protein</fullName>
    </submittedName>
</protein>
<dbReference type="AlphaFoldDB" id="A0A402CRQ2"/>
<evidence type="ECO:0000313" key="2">
    <source>
        <dbReference type="Proteomes" id="UP000287394"/>
    </source>
</evidence>
<gene>
    <name evidence="1" type="ORF">CCAX7_002300</name>
</gene>
<accession>A0A402CRQ2</accession>